<dbReference type="Proteomes" id="UP000033682">
    <property type="component" value="Unassembled WGS sequence"/>
</dbReference>
<dbReference type="EMBL" id="JXLG01000016">
    <property type="protein sequence ID" value="KJY59679.1"/>
    <property type="molecule type" value="Genomic_DNA"/>
</dbReference>
<keyword evidence="6 9" id="KW-1133">Transmembrane helix</keyword>
<proteinExistence type="inferred from homology"/>
<dbReference type="PROSITE" id="PS00756">
    <property type="entry name" value="SECY_2"/>
    <property type="match status" value="1"/>
</dbReference>
<dbReference type="Gene3D" id="1.10.3370.10">
    <property type="entry name" value="SecY subunit domain"/>
    <property type="match status" value="1"/>
</dbReference>
<evidence type="ECO:0000256" key="9">
    <source>
        <dbReference type="HAMAP-Rule" id="MF_01465"/>
    </source>
</evidence>
<evidence type="ECO:0000256" key="5">
    <source>
        <dbReference type="ARBA" id="ARBA00022927"/>
    </source>
</evidence>
<comment type="subunit">
    <text evidence="9">Component of the Sec protein translocase complex. Heterotrimer consisting of SecY, SecE and SecG subunits. The heterotrimers can form oligomers, although 1 heterotrimer is thought to be able to translocate proteins. Interacts with the ribosome. Interacts with SecDF, and other proteins may be involved. Interacts with SecA.</text>
</comment>
<organism evidence="11 12">
    <name type="scientific">Lactobacillus apis</name>
    <dbReference type="NCBI Taxonomy" id="303541"/>
    <lineage>
        <taxon>Bacteria</taxon>
        <taxon>Bacillati</taxon>
        <taxon>Bacillota</taxon>
        <taxon>Bacilli</taxon>
        <taxon>Lactobacillales</taxon>
        <taxon>Lactobacillaceae</taxon>
        <taxon>Lactobacillus</taxon>
    </lineage>
</organism>
<comment type="similarity">
    <text evidence="2 9 10">Belongs to the SecY/SEC61-alpha family.</text>
</comment>
<feature type="transmembrane region" description="Helical" evidence="9">
    <location>
        <begin position="172"/>
        <end position="189"/>
    </location>
</feature>
<dbReference type="InterPro" id="IPR026593">
    <property type="entry name" value="SecY"/>
</dbReference>
<dbReference type="InterPro" id="IPR002208">
    <property type="entry name" value="SecY/SEC61-alpha"/>
</dbReference>
<keyword evidence="9" id="KW-1003">Cell membrane</keyword>
<keyword evidence="11" id="KW-0614">Plasmid</keyword>
<reference evidence="11 12" key="1">
    <citation type="submission" date="2015-01" db="EMBL/GenBank/DDBJ databases">
        <title>Comparative genomics of the lactic acid bacteria isolated from the honey bee gut.</title>
        <authorList>
            <person name="Ellegaard K.M."/>
            <person name="Tamarit D."/>
            <person name="Javelind E."/>
            <person name="Olofsson T."/>
            <person name="Andersson S.G."/>
            <person name="Vasquez A."/>
        </authorList>
    </citation>
    <scope>NUCLEOTIDE SEQUENCE [LARGE SCALE GENOMIC DNA]</scope>
    <source>
        <strain evidence="11 12">Hma11</strain>
        <plasmid evidence="11">pHma11p1</plasmid>
    </source>
</reference>
<keyword evidence="7 9" id="KW-0811">Translocation</keyword>
<evidence type="ECO:0000256" key="8">
    <source>
        <dbReference type="ARBA" id="ARBA00023136"/>
    </source>
</evidence>
<dbReference type="GO" id="GO:0005886">
    <property type="term" value="C:plasma membrane"/>
    <property type="evidence" value="ECO:0007669"/>
    <property type="project" value="UniProtKB-SubCell"/>
</dbReference>
<evidence type="ECO:0000313" key="12">
    <source>
        <dbReference type="Proteomes" id="UP000033682"/>
    </source>
</evidence>
<dbReference type="Pfam" id="PF00344">
    <property type="entry name" value="SecY"/>
    <property type="match status" value="1"/>
</dbReference>
<comment type="caution">
    <text evidence="11">The sequence shown here is derived from an EMBL/GenBank/DDBJ whole genome shotgun (WGS) entry which is preliminary data.</text>
</comment>
<dbReference type="PIRSF" id="PIRSF004557">
    <property type="entry name" value="SecY"/>
    <property type="match status" value="1"/>
</dbReference>
<evidence type="ECO:0000313" key="11">
    <source>
        <dbReference type="EMBL" id="KJY59679.1"/>
    </source>
</evidence>
<name>A0A0F4LN33_9LACO</name>
<evidence type="ECO:0000256" key="6">
    <source>
        <dbReference type="ARBA" id="ARBA00022989"/>
    </source>
</evidence>
<dbReference type="PRINTS" id="PR00303">
    <property type="entry name" value="SECYTRNLCASE"/>
</dbReference>
<keyword evidence="12" id="KW-1185">Reference proteome</keyword>
<evidence type="ECO:0000256" key="1">
    <source>
        <dbReference type="ARBA" id="ARBA00004141"/>
    </source>
</evidence>
<dbReference type="GO" id="GO:0006605">
    <property type="term" value="P:protein targeting"/>
    <property type="evidence" value="ECO:0007669"/>
    <property type="project" value="UniProtKB-UniRule"/>
</dbReference>
<sequence length="429" mass="47229">MSNQKRESQKNLLRRIGYTIGILLIYDLLSYVLIPGVDPRQLAKLASIPALAMISTFSGGGFQNLSLMSMGVGAYISAQIIVQLLQTGVVPKLTEWSKQGKIGRHKLTQLTRYLTVILGFVQAIGIVASLNSLLQFGIVIVDSWWNYLVIGIVLTAGSFIAMWLADQITDKGLGNGISVIITAGIIKKLPDNIQQVYDSLSTTAGTNWGPLIILIVVTAMMAVFIVWYNRCEYRLPIQYSRRENKTSNDSYLPLKLIVPGVVPIIFASSLLSIPQLIMMFFDSKDTAYISSVVNKIFSLSSSVGVTLYGVLIVLFTYLYSIVQVDPERLADNLTKQDAYIPGIWPGDDTAIYIKKRLYDLALPGAAFLSLISIVPLFISNSISPNLQLGLTGSNLLIIVGTLSDIGRQIEGLKLKEGYYDFLSENYAFE</sequence>
<dbReference type="InterPro" id="IPR023201">
    <property type="entry name" value="SecY_dom_sf"/>
</dbReference>
<geneLocation type="plasmid" evidence="11">
    <name>pHma11p1</name>
</geneLocation>
<feature type="transmembrane region" description="Helical" evidence="9">
    <location>
        <begin position="250"/>
        <end position="277"/>
    </location>
</feature>
<evidence type="ECO:0000256" key="4">
    <source>
        <dbReference type="ARBA" id="ARBA00022692"/>
    </source>
</evidence>
<dbReference type="NCBIfam" id="TIGR00967">
    <property type="entry name" value="3a0501s007"/>
    <property type="match status" value="1"/>
</dbReference>
<keyword evidence="8 9" id="KW-0472">Membrane</keyword>
<evidence type="ECO:0000256" key="7">
    <source>
        <dbReference type="ARBA" id="ARBA00023010"/>
    </source>
</evidence>
<feature type="transmembrane region" description="Helical" evidence="9">
    <location>
        <begin position="144"/>
        <end position="165"/>
    </location>
</feature>
<feature type="transmembrane region" description="Helical" evidence="9">
    <location>
        <begin position="297"/>
        <end position="319"/>
    </location>
</feature>
<dbReference type="HOGENOM" id="CLU_030313_0_1_9"/>
<dbReference type="PANTHER" id="PTHR10906">
    <property type="entry name" value="SECY/SEC61-ALPHA FAMILY MEMBER"/>
    <property type="match status" value="1"/>
</dbReference>
<accession>A0A0F4LN33</accession>
<feature type="transmembrane region" description="Helical" evidence="9">
    <location>
        <begin position="113"/>
        <end position="138"/>
    </location>
</feature>
<keyword evidence="5 9" id="KW-0653">Protein transport</keyword>
<feature type="transmembrane region" description="Helical" evidence="9">
    <location>
        <begin position="209"/>
        <end position="229"/>
    </location>
</feature>
<evidence type="ECO:0000256" key="2">
    <source>
        <dbReference type="ARBA" id="ARBA00005751"/>
    </source>
</evidence>
<protein>
    <recommendedName>
        <fullName evidence="9">Protein translocase subunit SecY</fullName>
    </recommendedName>
</protein>
<dbReference type="GO" id="GO:0065002">
    <property type="term" value="P:intracellular protein transmembrane transport"/>
    <property type="evidence" value="ECO:0007669"/>
    <property type="project" value="UniProtKB-UniRule"/>
</dbReference>
<evidence type="ECO:0000256" key="3">
    <source>
        <dbReference type="ARBA" id="ARBA00022448"/>
    </source>
</evidence>
<dbReference type="SUPFAM" id="SSF103491">
    <property type="entry name" value="Preprotein translocase SecY subunit"/>
    <property type="match status" value="1"/>
</dbReference>
<feature type="transmembrane region" description="Helical" evidence="9">
    <location>
        <begin position="12"/>
        <end position="34"/>
    </location>
</feature>
<dbReference type="InterPro" id="IPR030659">
    <property type="entry name" value="SecY_CS"/>
</dbReference>
<keyword evidence="3 9" id="KW-0813">Transport</keyword>
<comment type="caution">
    <text evidence="9">Lacks conserved residue(s) required for the propagation of feature annotation.</text>
</comment>
<dbReference type="HAMAP" id="MF_01465">
    <property type="entry name" value="SecY"/>
    <property type="match status" value="1"/>
</dbReference>
<gene>
    <name evidence="9 11" type="primary">secY</name>
    <name evidence="11" type="ORF">JF72_15130</name>
</gene>
<comment type="function">
    <text evidence="9">The central subunit of the protein translocation channel SecYEG. Consists of two halves formed by TMs 1-5 and 6-10. These two domains form a lateral gate at the front which open onto the bilayer between TMs 2 and 7, and are clamped together by SecE at the back. The channel is closed by both a pore ring composed of hydrophobic SecY resides and a short helix (helix 2A) on the extracellular side of the membrane which forms a plug. The plug probably moves laterally to allow the channel to open. The ring and the pore may move independently.</text>
</comment>
<dbReference type="RefSeq" id="WP_046308343.1">
    <property type="nucleotide sequence ID" value="NZ_KQ034005.1"/>
</dbReference>
<dbReference type="GO" id="GO:0043952">
    <property type="term" value="P:protein transport by the Sec complex"/>
    <property type="evidence" value="ECO:0007669"/>
    <property type="project" value="UniProtKB-UniRule"/>
</dbReference>
<evidence type="ECO:0000256" key="10">
    <source>
        <dbReference type="RuleBase" id="RU004349"/>
    </source>
</evidence>
<feature type="transmembrane region" description="Helical" evidence="9">
    <location>
        <begin position="360"/>
        <end position="378"/>
    </location>
</feature>
<dbReference type="AlphaFoldDB" id="A0A0F4LN33"/>
<comment type="subcellular location">
    <subcellularLocation>
        <location evidence="9">Cell membrane</location>
        <topology evidence="9">Multi-pass membrane protein</topology>
    </subcellularLocation>
    <subcellularLocation>
        <location evidence="1">Membrane</location>
        <topology evidence="1">Multi-pass membrane protein</topology>
    </subcellularLocation>
</comment>
<dbReference type="PATRIC" id="fig|303541.3.peg.86"/>
<keyword evidence="4 9" id="KW-0812">Transmembrane</keyword>